<dbReference type="Proteomes" id="UP000887565">
    <property type="component" value="Unplaced"/>
</dbReference>
<protein>
    <submittedName>
        <fullName evidence="3">Uncharacterized protein</fullName>
    </submittedName>
</protein>
<sequence length="220" mass="24925">MQQMSQEIAVWSKDPEADDLQAKHRALQAKIQEQKGLVQEEFLHLRALQKKLKEQSYAEDSLDSAVAATGLMKRGKLHEEGIPGVYSPEKIQKMMAERMSERFIRQLAKEKLKCCIRLSEDRQHRQAAEQQPQGMPVPGSKNDAYETAEETMNPEAMRKQKTRSETSKSQTTSDRPTKTAATYTQTQMVSKTSREVSTKSEPTKTPTLPNFGMAASDNFF</sequence>
<feature type="region of interest" description="Disordered" evidence="1">
    <location>
        <begin position="123"/>
        <end position="220"/>
    </location>
</feature>
<feature type="compositionally biased region" description="Polar residues" evidence="1">
    <location>
        <begin position="167"/>
        <end position="191"/>
    </location>
</feature>
<reference evidence="3" key="1">
    <citation type="submission" date="2022-11" db="UniProtKB">
        <authorList>
            <consortium name="WormBaseParasite"/>
        </authorList>
    </citation>
    <scope>IDENTIFICATION</scope>
</reference>
<feature type="compositionally biased region" description="Basic and acidic residues" evidence="1">
    <location>
        <begin position="156"/>
        <end position="166"/>
    </location>
</feature>
<organism evidence="2 3">
    <name type="scientific">Romanomermis culicivorax</name>
    <name type="common">Nematode worm</name>
    <dbReference type="NCBI Taxonomy" id="13658"/>
    <lineage>
        <taxon>Eukaryota</taxon>
        <taxon>Metazoa</taxon>
        <taxon>Ecdysozoa</taxon>
        <taxon>Nematoda</taxon>
        <taxon>Enoplea</taxon>
        <taxon>Dorylaimia</taxon>
        <taxon>Mermithida</taxon>
        <taxon>Mermithoidea</taxon>
        <taxon>Mermithidae</taxon>
        <taxon>Romanomermis</taxon>
    </lineage>
</organism>
<dbReference type="WBParaSite" id="nRc.2.0.1.t10763-RA">
    <property type="protein sequence ID" value="nRc.2.0.1.t10763-RA"/>
    <property type="gene ID" value="nRc.2.0.1.g10763"/>
</dbReference>
<evidence type="ECO:0000313" key="2">
    <source>
        <dbReference type="Proteomes" id="UP000887565"/>
    </source>
</evidence>
<proteinExistence type="predicted"/>
<evidence type="ECO:0000313" key="3">
    <source>
        <dbReference type="WBParaSite" id="nRc.2.0.1.t10763-RA"/>
    </source>
</evidence>
<accession>A0A915IAG4</accession>
<keyword evidence="2" id="KW-1185">Reference proteome</keyword>
<dbReference type="AlphaFoldDB" id="A0A915IAG4"/>
<feature type="compositionally biased region" description="Basic and acidic residues" evidence="1">
    <location>
        <begin position="192"/>
        <end position="202"/>
    </location>
</feature>
<name>A0A915IAG4_ROMCU</name>
<evidence type="ECO:0000256" key="1">
    <source>
        <dbReference type="SAM" id="MobiDB-lite"/>
    </source>
</evidence>